<keyword evidence="3" id="KW-0158">Chromosome</keyword>
<organism evidence="25 26">
    <name type="scientific">Petrolisthes manimaculis</name>
    <dbReference type="NCBI Taxonomy" id="1843537"/>
    <lineage>
        <taxon>Eukaryota</taxon>
        <taxon>Metazoa</taxon>
        <taxon>Ecdysozoa</taxon>
        <taxon>Arthropoda</taxon>
        <taxon>Crustacea</taxon>
        <taxon>Multicrustacea</taxon>
        <taxon>Malacostraca</taxon>
        <taxon>Eumalacostraca</taxon>
        <taxon>Eucarida</taxon>
        <taxon>Decapoda</taxon>
        <taxon>Pleocyemata</taxon>
        <taxon>Anomura</taxon>
        <taxon>Galatheoidea</taxon>
        <taxon>Porcellanidae</taxon>
        <taxon>Petrolisthes</taxon>
    </lineage>
</organism>
<evidence type="ECO:0000256" key="5">
    <source>
        <dbReference type="ARBA" id="ARBA00022603"/>
    </source>
</evidence>
<dbReference type="GO" id="GO:0046974">
    <property type="term" value="F:histone H3K9 methyltransferase activity"/>
    <property type="evidence" value="ECO:0007669"/>
    <property type="project" value="UniProtKB-ARBA"/>
</dbReference>
<evidence type="ECO:0000256" key="12">
    <source>
        <dbReference type="ARBA" id="ARBA00022853"/>
    </source>
</evidence>
<dbReference type="PANTHER" id="PTHR46024">
    <property type="entry name" value="HISTONE-LYSINE N-METHYLTRANSFERASE EGGLESS"/>
    <property type="match status" value="1"/>
</dbReference>
<evidence type="ECO:0000259" key="22">
    <source>
        <dbReference type="PROSITE" id="PS50868"/>
    </source>
</evidence>
<accession>A0AAE1U8H7</accession>
<evidence type="ECO:0000256" key="19">
    <source>
        <dbReference type="SAM" id="MobiDB-lite"/>
    </source>
</evidence>
<dbReference type="InterPro" id="IPR041291">
    <property type="entry name" value="TUDOR_5"/>
</dbReference>
<dbReference type="InterPro" id="IPR038441">
    <property type="entry name" value="THAP_Znf_sf"/>
</dbReference>
<feature type="compositionally biased region" description="Basic and acidic residues" evidence="19">
    <location>
        <begin position="1081"/>
        <end position="1120"/>
    </location>
</feature>
<evidence type="ECO:0000256" key="6">
    <source>
        <dbReference type="ARBA" id="ARBA00022679"/>
    </source>
</evidence>
<feature type="region of interest" description="Disordered" evidence="19">
    <location>
        <begin position="989"/>
        <end position="1148"/>
    </location>
</feature>
<dbReference type="Gene3D" id="2.170.270.10">
    <property type="entry name" value="SET domain"/>
    <property type="match status" value="2"/>
</dbReference>
<feature type="compositionally biased region" description="Basic and acidic residues" evidence="19">
    <location>
        <begin position="1043"/>
        <end position="1070"/>
    </location>
</feature>
<keyword evidence="8" id="KW-0479">Metal-binding</keyword>
<dbReference type="Pfam" id="PF18359">
    <property type="entry name" value="Tudor_5"/>
    <property type="match status" value="1"/>
</dbReference>
<dbReference type="Pfam" id="PF05485">
    <property type="entry name" value="THAP"/>
    <property type="match status" value="1"/>
</dbReference>
<keyword evidence="16" id="KW-0804">Transcription</keyword>
<dbReference type="GO" id="GO:0005694">
    <property type="term" value="C:chromosome"/>
    <property type="evidence" value="ECO:0007669"/>
    <property type="project" value="UniProtKB-SubCell"/>
</dbReference>
<dbReference type="SUPFAM" id="SSF82199">
    <property type="entry name" value="SET domain"/>
    <property type="match status" value="1"/>
</dbReference>
<dbReference type="GO" id="GO:0005634">
    <property type="term" value="C:nucleus"/>
    <property type="evidence" value="ECO:0007669"/>
    <property type="project" value="UniProtKB-SubCell"/>
</dbReference>
<dbReference type="GO" id="GO:0032259">
    <property type="term" value="P:methylation"/>
    <property type="evidence" value="ECO:0007669"/>
    <property type="project" value="UniProtKB-KW"/>
</dbReference>
<dbReference type="GO" id="GO:0010629">
    <property type="term" value="P:negative regulation of gene expression"/>
    <property type="evidence" value="ECO:0007669"/>
    <property type="project" value="TreeGrafter"/>
</dbReference>
<evidence type="ECO:0000256" key="15">
    <source>
        <dbReference type="ARBA" id="ARBA00023125"/>
    </source>
</evidence>
<evidence type="ECO:0000256" key="13">
    <source>
        <dbReference type="ARBA" id="ARBA00023015"/>
    </source>
</evidence>
<dbReference type="SMART" id="SM00391">
    <property type="entry name" value="MBD"/>
    <property type="match status" value="1"/>
</dbReference>
<dbReference type="Gene3D" id="3.30.890.10">
    <property type="entry name" value="Methyl-cpg-binding Protein 2, Chain A"/>
    <property type="match status" value="1"/>
</dbReference>
<keyword evidence="7" id="KW-0949">S-adenosyl-L-methionine</keyword>
<evidence type="ECO:0000256" key="10">
    <source>
        <dbReference type="ARBA" id="ARBA00022771"/>
    </source>
</evidence>
<dbReference type="Pfam" id="PF18358">
    <property type="entry name" value="Tudor_4"/>
    <property type="match status" value="1"/>
</dbReference>
<dbReference type="InterPro" id="IPR001214">
    <property type="entry name" value="SET_dom"/>
</dbReference>
<keyword evidence="4" id="KW-0678">Repressor</keyword>
<dbReference type="AlphaFoldDB" id="A0AAE1U8H7"/>
<dbReference type="PROSITE" id="PS50868">
    <property type="entry name" value="POST_SET"/>
    <property type="match status" value="1"/>
</dbReference>
<dbReference type="PROSITE" id="PS50280">
    <property type="entry name" value="SET"/>
    <property type="match status" value="1"/>
</dbReference>
<dbReference type="SUPFAM" id="SSF54171">
    <property type="entry name" value="DNA-binding domain"/>
    <property type="match status" value="1"/>
</dbReference>
<protein>
    <recommendedName>
        <fullName evidence="27">Histone-lysine N-methyltransferase eggless</fullName>
    </recommendedName>
</protein>
<dbReference type="InterPro" id="IPR007728">
    <property type="entry name" value="Pre-SET_dom"/>
</dbReference>
<keyword evidence="13" id="KW-0805">Transcription regulation</keyword>
<evidence type="ECO:0008006" key="27">
    <source>
        <dbReference type="Google" id="ProtNLM"/>
    </source>
</evidence>
<keyword evidence="17" id="KW-0539">Nucleus</keyword>
<dbReference type="SMART" id="SM00317">
    <property type="entry name" value="SET"/>
    <property type="match status" value="1"/>
</dbReference>
<feature type="compositionally biased region" description="Polar residues" evidence="19">
    <location>
        <begin position="124"/>
        <end position="134"/>
    </location>
</feature>
<feature type="compositionally biased region" description="Acidic residues" evidence="19">
    <location>
        <begin position="991"/>
        <end position="1001"/>
    </location>
</feature>
<evidence type="ECO:0000259" key="21">
    <source>
        <dbReference type="PROSITE" id="PS50867"/>
    </source>
</evidence>
<evidence type="ECO:0000256" key="2">
    <source>
        <dbReference type="ARBA" id="ARBA00004286"/>
    </source>
</evidence>
<feature type="domain" description="SET" evidence="20">
    <location>
        <begin position="923"/>
        <end position="1232"/>
    </location>
</feature>
<evidence type="ECO:0000313" key="26">
    <source>
        <dbReference type="Proteomes" id="UP001292094"/>
    </source>
</evidence>
<gene>
    <name evidence="25" type="ORF">Pmani_018291</name>
</gene>
<dbReference type="InterPro" id="IPR001739">
    <property type="entry name" value="Methyl_CpG_DNA-bd"/>
</dbReference>
<comment type="caution">
    <text evidence="25">The sequence shown here is derived from an EMBL/GenBank/DDBJ whole genome shotgun (WGS) entry which is preliminary data.</text>
</comment>
<evidence type="ECO:0000259" key="20">
    <source>
        <dbReference type="PROSITE" id="PS50280"/>
    </source>
</evidence>
<dbReference type="Pfam" id="PF00856">
    <property type="entry name" value="SET"/>
    <property type="match status" value="1"/>
</dbReference>
<dbReference type="SMART" id="SM00468">
    <property type="entry name" value="PreSET"/>
    <property type="match status" value="1"/>
</dbReference>
<feature type="region of interest" description="Disordered" evidence="19">
    <location>
        <begin position="86"/>
        <end position="134"/>
    </location>
</feature>
<sequence length="1257" mass="143924">MPNLCCVDDCKYRSKTTREILKENNVSLHSLPKCDDIKRKWLSLCKKNYNVRDAAGPNLKICSTHFAPDSFERNLEYELLHRPLPQRQKRLKPGTIPTLNLPTIKDASTSATSDKGVKRPAAAEQSSDSQQEPACTIQETLTMAEVIELSDDDDIIMENDLKKATSNRSTKKVLRCLNSDCRIDKELILAEEYVRRYYGVLSYPKKKRVCVKCRDEAKVQQDGLVEALLSNRLLLAEKLPPPKTTVVLTDSDSDPSDDGSIGSGSELEYEGYGNPEDTIIFLTKNLGLHRQITEGRKHLEERFLKIQVGFDELDAEYNKVETDLDTIRKDFYNSFRPEIRWQLPLDLGPSSIIFQQDRQGEIIAETPVHLPNEDLAPIGPLKRWELQPEELVYSMKYSLFARWVQAQVIEVESRETKNNTLYRIRYNRNTKSSGLPKVMVGRHLAYFNPCATRIPVSTRIIAKYRDDDPKNTTISGSYYVGIVAEIPTAANKYRYLVFFDDGYAQYVHHHDIRVVTETSTYPWDDVSSDARDFIREYLKMYPERQMVRLQKWNYVRTEWNGQWWKAQVKEVDGSLVKMFFPSDGRSEWIYRGSFRLGPLFNKRLTIQAQSEQPLRTIRRRTAAIPGRAVVEYGTFGQGQDTEGSLSNEGQGERRAVARKSTSARPGTPPRDVLIKVEQESRGSFTNHSYTDDTIVFQAHITCSSACLKDGDSMEKYKGISPLLYPLLFGWQRQVCKKRKKYVSKHFDIYYIAPCGRRLHSVEAIFNYLLITESALEIDCFSLEVAVTVTTEWEAFRKVFFTNDISKGEENVPISGINSLDTVEPQKLMYCNVRLPTEHVPLNLDPEFLVCCDCVDDCRDKSKCQCCQLTIQNTAILDQTTNNNAGYEFRRLYEQVQSGIYECNSRCKCSNHCLNRVVQHPLRLKLQLFKTAQRGWGVRTLHDIPRGGFICVYVGKMLNETIANEEGMTIGGDDYYAELDYIEVMENAKEGYEEEPVDPEFEESNRSGESDTNDSECSGNEDDKNKEDRDFNYSHSKKAGRGLAKREKSARLQERAAKRKKGIDTSSKEEGSGSGSAMASDDESKKGKDEKTKDIEIDKESEEKKEEKSSNTEEKEDKAGESDAMEEQSESEDEADVKQRQPRMFGPSELLTSQTITKKPHKKLRSFFGDDERVYIMDAKHTGNIGRFLNHSCQPNVFVQNVFVDTHDLRFPWVAFFSISNIRAGTELTWDYSYEVDTVPGKVKYCYCGARKCRGRLL</sequence>
<keyword evidence="14" id="KW-0175">Coiled coil</keyword>
<evidence type="ECO:0000256" key="1">
    <source>
        <dbReference type="ARBA" id="ARBA00004123"/>
    </source>
</evidence>
<feature type="domain" description="THAP-type" evidence="23">
    <location>
        <begin position="1"/>
        <end position="100"/>
    </location>
</feature>
<feature type="compositionally biased region" description="Polar residues" evidence="19">
    <location>
        <begin position="637"/>
        <end position="649"/>
    </location>
</feature>
<dbReference type="InterPro" id="IPR041292">
    <property type="entry name" value="Tudor_4"/>
</dbReference>
<keyword evidence="6" id="KW-0808">Transferase</keyword>
<feature type="domain" description="Post-SET" evidence="22">
    <location>
        <begin position="1241"/>
        <end position="1257"/>
    </location>
</feature>
<evidence type="ECO:0000256" key="17">
    <source>
        <dbReference type="ARBA" id="ARBA00023242"/>
    </source>
</evidence>
<keyword evidence="5" id="KW-0489">Methyltransferase</keyword>
<proteinExistence type="predicted"/>
<evidence type="ECO:0000256" key="4">
    <source>
        <dbReference type="ARBA" id="ARBA00022491"/>
    </source>
</evidence>
<dbReference type="InterPro" id="IPR006612">
    <property type="entry name" value="THAP_Znf"/>
</dbReference>
<evidence type="ECO:0000313" key="25">
    <source>
        <dbReference type="EMBL" id="KAK4310115.1"/>
    </source>
</evidence>
<feature type="domain" description="Pre-SET" evidence="21">
    <location>
        <begin position="849"/>
        <end position="920"/>
    </location>
</feature>
<dbReference type="SMART" id="SM00980">
    <property type="entry name" value="THAP"/>
    <property type="match status" value="1"/>
</dbReference>
<dbReference type="PROSITE" id="PS50950">
    <property type="entry name" value="ZF_THAP"/>
    <property type="match status" value="1"/>
</dbReference>
<evidence type="ECO:0000256" key="11">
    <source>
        <dbReference type="ARBA" id="ARBA00022833"/>
    </source>
</evidence>
<dbReference type="Proteomes" id="UP001292094">
    <property type="component" value="Unassembled WGS sequence"/>
</dbReference>
<keyword evidence="9" id="KW-0677">Repeat</keyword>
<dbReference type="SUPFAM" id="SSF57716">
    <property type="entry name" value="Glucocorticoid receptor-like (DNA-binding domain)"/>
    <property type="match status" value="1"/>
</dbReference>
<reference evidence="25" key="1">
    <citation type="submission" date="2023-11" db="EMBL/GenBank/DDBJ databases">
        <title>Genome assemblies of two species of porcelain crab, Petrolisthes cinctipes and Petrolisthes manimaculis (Anomura: Porcellanidae).</title>
        <authorList>
            <person name="Angst P."/>
        </authorList>
    </citation>
    <scope>NUCLEOTIDE SEQUENCE</scope>
    <source>
        <strain evidence="25">PB745_02</strain>
        <tissue evidence="25">Gill</tissue>
    </source>
</reference>
<dbReference type="PROSITE" id="PS50982">
    <property type="entry name" value="MBD"/>
    <property type="match status" value="1"/>
</dbReference>
<evidence type="ECO:0000256" key="18">
    <source>
        <dbReference type="PROSITE-ProRule" id="PRU00309"/>
    </source>
</evidence>
<dbReference type="PROSITE" id="PS50867">
    <property type="entry name" value="PRE_SET"/>
    <property type="match status" value="1"/>
</dbReference>
<dbReference type="InterPro" id="IPR051516">
    <property type="entry name" value="SETDB_methyltransferase"/>
</dbReference>
<keyword evidence="26" id="KW-1185">Reference proteome</keyword>
<dbReference type="Gene3D" id="6.20.210.20">
    <property type="entry name" value="THAP domain"/>
    <property type="match status" value="1"/>
</dbReference>
<feature type="region of interest" description="Disordered" evidence="19">
    <location>
        <begin position="636"/>
        <end position="671"/>
    </location>
</feature>
<dbReference type="GO" id="GO:0008270">
    <property type="term" value="F:zinc ion binding"/>
    <property type="evidence" value="ECO:0007669"/>
    <property type="project" value="UniProtKB-KW"/>
</dbReference>
<dbReference type="EMBL" id="JAWZYT010001673">
    <property type="protein sequence ID" value="KAK4310115.1"/>
    <property type="molecule type" value="Genomic_DNA"/>
</dbReference>
<dbReference type="CDD" id="cd10517">
    <property type="entry name" value="SET_SETDB1"/>
    <property type="match status" value="1"/>
</dbReference>
<feature type="compositionally biased region" description="Low complexity" evidence="19">
    <location>
        <begin position="258"/>
        <end position="268"/>
    </location>
</feature>
<dbReference type="InterPro" id="IPR003616">
    <property type="entry name" value="Post-SET_dom"/>
</dbReference>
<evidence type="ECO:0000256" key="9">
    <source>
        <dbReference type="ARBA" id="ARBA00022737"/>
    </source>
</evidence>
<name>A0AAE1U8H7_9EUCA</name>
<evidence type="ECO:0000256" key="14">
    <source>
        <dbReference type="ARBA" id="ARBA00023054"/>
    </source>
</evidence>
<evidence type="ECO:0000259" key="24">
    <source>
        <dbReference type="PROSITE" id="PS50982"/>
    </source>
</evidence>
<evidence type="ECO:0000256" key="8">
    <source>
        <dbReference type="ARBA" id="ARBA00022723"/>
    </source>
</evidence>
<dbReference type="PANTHER" id="PTHR46024:SF1">
    <property type="entry name" value="HISTONE-LYSINE N-METHYLTRANSFERASE EGGLESS"/>
    <property type="match status" value="1"/>
</dbReference>
<feature type="domain" description="MBD" evidence="24">
    <location>
        <begin position="716"/>
        <end position="787"/>
    </location>
</feature>
<dbReference type="SMART" id="SM00692">
    <property type="entry name" value="DM3"/>
    <property type="match status" value="1"/>
</dbReference>
<comment type="subcellular location">
    <subcellularLocation>
        <location evidence="2">Chromosome</location>
    </subcellularLocation>
    <subcellularLocation>
        <location evidence="1">Nucleus</location>
    </subcellularLocation>
</comment>
<keyword evidence="12" id="KW-0156">Chromatin regulator</keyword>
<keyword evidence="10 18" id="KW-0863">Zinc-finger</keyword>
<feature type="region of interest" description="Disordered" evidence="19">
    <location>
        <begin position="245"/>
        <end position="268"/>
    </location>
</feature>
<dbReference type="GO" id="GO:0003677">
    <property type="term" value="F:DNA binding"/>
    <property type="evidence" value="ECO:0007669"/>
    <property type="project" value="UniProtKB-UniRule"/>
</dbReference>
<keyword evidence="11" id="KW-0862">Zinc</keyword>
<evidence type="ECO:0000256" key="7">
    <source>
        <dbReference type="ARBA" id="ARBA00022691"/>
    </source>
</evidence>
<evidence type="ECO:0000256" key="3">
    <source>
        <dbReference type="ARBA" id="ARBA00022454"/>
    </source>
</evidence>
<dbReference type="InterPro" id="IPR016177">
    <property type="entry name" value="DNA-bd_dom_sf"/>
</dbReference>
<dbReference type="InterPro" id="IPR046341">
    <property type="entry name" value="SET_dom_sf"/>
</dbReference>
<feature type="compositionally biased region" description="Basic and acidic residues" evidence="19">
    <location>
        <begin position="1020"/>
        <end position="1031"/>
    </location>
</feature>
<feature type="compositionally biased region" description="Acidic residues" evidence="19">
    <location>
        <begin position="1122"/>
        <end position="1134"/>
    </location>
</feature>
<evidence type="ECO:0000259" key="23">
    <source>
        <dbReference type="PROSITE" id="PS50950"/>
    </source>
</evidence>
<dbReference type="Gene3D" id="2.30.30.140">
    <property type="match status" value="2"/>
</dbReference>
<keyword evidence="15 18" id="KW-0238">DNA-binding</keyword>
<dbReference type="CDD" id="cd21181">
    <property type="entry name" value="Tudor_SETDB1_rpt2"/>
    <property type="match status" value="1"/>
</dbReference>
<dbReference type="GO" id="GO:0070828">
    <property type="term" value="P:heterochromatin organization"/>
    <property type="evidence" value="ECO:0007669"/>
    <property type="project" value="TreeGrafter"/>
</dbReference>
<evidence type="ECO:0000256" key="16">
    <source>
        <dbReference type="ARBA" id="ARBA00023163"/>
    </source>
</evidence>
<dbReference type="Pfam" id="PF05033">
    <property type="entry name" value="Pre-SET"/>
    <property type="match status" value="1"/>
</dbReference>
<dbReference type="Pfam" id="PF01429">
    <property type="entry name" value="MBD"/>
    <property type="match status" value="1"/>
</dbReference>
<feature type="compositionally biased region" description="Polar residues" evidence="19">
    <location>
        <begin position="97"/>
        <end position="113"/>
    </location>
</feature>